<keyword evidence="2" id="KW-1185">Reference proteome</keyword>
<evidence type="ECO:0000313" key="2">
    <source>
        <dbReference type="Proteomes" id="UP001058290"/>
    </source>
</evidence>
<dbReference type="InterPro" id="IPR011042">
    <property type="entry name" value="6-blade_b-propeller_TolB-like"/>
</dbReference>
<dbReference type="EMBL" id="CP104377">
    <property type="protein sequence ID" value="UXC20531.1"/>
    <property type="molecule type" value="Genomic_DNA"/>
</dbReference>
<dbReference type="PANTHER" id="PTHR13833:SF71">
    <property type="entry name" value="NHL DOMAIN-CONTAINING PROTEIN"/>
    <property type="match status" value="1"/>
</dbReference>
<reference evidence="1" key="1">
    <citation type="submission" date="2022-09" db="EMBL/GenBank/DDBJ databases">
        <title>Bacterial diversity in gut of crayfish and pufferfish.</title>
        <authorList>
            <person name="Huang Y."/>
        </authorList>
    </citation>
    <scope>NUCLEOTIDE SEQUENCE</scope>
    <source>
        <strain evidence="1">PR12</strain>
    </source>
</reference>
<accession>A0ABY6A329</accession>
<protein>
    <recommendedName>
        <fullName evidence="3">NHL repeat-containing protein</fullName>
    </recommendedName>
</protein>
<organism evidence="1 2">
    <name type="scientific">Comamonas squillarum</name>
    <dbReference type="NCBI Taxonomy" id="2977320"/>
    <lineage>
        <taxon>Bacteria</taxon>
        <taxon>Pseudomonadati</taxon>
        <taxon>Pseudomonadota</taxon>
        <taxon>Betaproteobacteria</taxon>
        <taxon>Burkholderiales</taxon>
        <taxon>Comamonadaceae</taxon>
        <taxon>Comamonas</taxon>
    </lineage>
</organism>
<dbReference type="RefSeq" id="WP_260720189.1">
    <property type="nucleotide sequence ID" value="NZ_CP104377.1"/>
</dbReference>
<dbReference type="SUPFAM" id="SSF63825">
    <property type="entry name" value="YWTD domain"/>
    <property type="match status" value="1"/>
</dbReference>
<proteinExistence type="predicted"/>
<gene>
    <name evidence="1" type="ORF">N4T19_10670</name>
</gene>
<evidence type="ECO:0008006" key="3">
    <source>
        <dbReference type="Google" id="ProtNLM"/>
    </source>
</evidence>
<sequence length="706" mass="74482">MKFTQNESQKSGLVRLDGLSRRVFLSALGGGALVLTGCGGGSDSEGGEVVPAPPPAVQKPGIFLLAGQLGGAGLLEGKGAEARLPIRNYLSIAPGGTVYIPINGGRLAKVDQDAQLSLVPGPPAGSEYQIAADAQGRLHAFALACVYRQSDTGWIPIAGNPSEAGYADGDGASARMGYVASPVLGADGSLYFIDKGTVFGMPEDMMVRKLTSGGQIVTVAGRQGLPLERRDGQGSEAGFVDLIQLLGQPDGSLLALDRRHFRSITLDGQVRTMSNANELRTNVSNLVQTSATSFYALEGSRVVQLGLDGSFTPFVGIPDAHLDLWHVNDGVGEDARLQRPSSMVQLPDGDLLIGEDSNALRRINLQTRKVSSWVGANVDSISVDGLGSNARFTGVMNGMAVNAKGDIFVLEGYWGMYSNADAYRQVVRKIRPDGAVTTLPGKLSDRVTEIAADGNDNIFYASGCAIMQLKADGSLAVFAGNVEEKGYADGSALQARFASPRGLSFDQAGNLWVIDAPAYEYERGGVALPSPRVLRLWYGQTLRRITPDGSVTTYAGTPGQVLERPFPDYSPAWQLWNSKVDSQGRVYLYSSSGRAAVYRVDGQGAEPSKLWRSESDVSTFDQMAVSPSGQIFVSSTQPDFVGGSSAIYAMEPGGGLRLVAGSEALGNLGVRLGALPGSLNWVYGLTALDDRTLVLASESAVLRVNL</sequence>
<evidence type="ECO:0000313" key="1">
    <source>
        <dbReference type="EMBL" id="UXC20531.1"/>
    </source>
</evidence>
<dbReference type="Gene3D" id="2.120.10.30">
    <property type="entry name" value="TolB, C-terminal domain"/>
    <property type="match status" value="3"/>
</dbReference>
<dbReference type="PANTHER" id="PTHR13833">
    <property type="match status" value="1"/>
</dbReference>
<name>A0ABY6A329_9BURK</name>
<dbReference type="Proteomes" id="UP001058290">
    <property type="component" value="Chromosome"/>
</dbReference>